<dbReference type="Proteomes" id="UP000242814">
    <property type="component" value="Unassembled WGS sequence"/>
</dbReference>
<reference evidence="8 9" key="1">
    <citation type="submission" date="2016-06" db="EMBL/GenBank/DDBJ databases">
        <authorList>
            <person name="Kjaerup R.B."/>
            <person name="Dalgaard T.S."/>
            <person name="Juul-Madsen H.R."/>
        </authorList>
    </citation>
    <scope>NUCLEOTIDE SEQUENCE [LARGE SCALE GENOMIC DNA]</scope>
    <source>
        <strain evidence="8 9">Pb300</strain>
    </source>
</reference>
<evidence type="ECO:0000313" key="8">
    <source>
        <dbReference type="EMBL" id="ODH33675.1"/>
    </source>
</evidence>
<keyword evidence="6" id="KW-0812">Transmembrane</keyword>
<dbReference type="SUPFAM" id="SSF57850">
    <property type="entry name" value="RING/U-box"/>
    <property type="match status" value="1"/>
</dbReference>
<evidence type="ECO:0000256" key="6">
    <source>
        <dbReference type="SAM" id="Phobius"/>
    </source>
</evidence>
<protein>
    <recommendedName>
        <fullName evidence="7">RING-type domain-containing protein</fullName>
    </recommendedName>
</protein>
<evidence type="ECO:0000256" key="3">
    <source>
        <dbReference type="ARBA" id="ARBA00022833"/>
    </source>
</evidence>
<dbReference type="GO" id="GO:0061630">
    <property type="term" value="F:ubiquitin protein ligase activity"/>
    <property type="evidence" value="ECO:0007669"/>
    <property type="project" value="TreeGrafter"/>
</dbReference>
<comment type="caution">
    <text evidence="8">The sequence shown here is derived from an EMBL/GenBank/DDBJ whole genome shotgun (WGS) entry which is preliminary data.</text>
</comment>
<evidence type="ECO:0000256" key="5">
    <source>
        <dbReference type="SAM" id="MobiDB-lite"/>
    </source>
</evidence>
<evidence type="ECO:0000256" key="1">
    <source>
        <dbReference type="ARBA" id="ARBA00022723"/>
    </source>
</evidence>
<evidence type="ECO:0000256" key="4">
    <source>
        <dbReference type="PROSITE-ProRule" id="PRU00175"/>
    </source>
</evidence>
<dbReference type="GO" id="GO:0006511">
    <property type="term" value="P:ubiquitin-dependent protein catabolic process"/>
    <property type="evidence" value="ECO:0007669"/>
    <property type="project" value="TreeGrafter"/>
</dbReference>
<dbReference type="GO" id="GO:0005634">
    <property type="term" value="C:nucleus"/>
    <property type="evidence" value="ECO:0007669"/>
    <property type="project" value="TreeGrafter"/>
</dbReference>
<gene>
    <name evidence="8" type="ORF">ACO22_03293</name>
</gene>
<feature type="region of interest" description="Disordered" evidence="5">
    <location>
        <begin position="511"/>
        <end position="539"/>
    </location>
</feature>
<dbReference type="GO" id="GO:0008270">
    <property type="term" value="F:zinc ion binding"/>
    <property type="evidence" value="ECO:0007669"/>
    <property type="project" value="UniProtKB-KW"/>
</dbReference>
<sequence length="619" mass="68735">MEFQAQPRYQALPDERISVAGNSEATANTLDTVVFAIPSSERSQLATPVQLDASISFELRIGGRIRTLSTTNAVDGFDIRGLLYVADLDPEDPCKQMTAPFVPANATRKSNLPNVNILISIAPWVSPTCTLSFLAAQSRSSPLASIFYRPDASTDIPPPMDDPIWDLNDGDKWKAANKFPVYAIPGEYGTTLMRALSEYSGDLAEVPHGRDLARTFDDDELIRLYSKIGLRSNGSSLPSIWVFLLAVLGILIGIILSLSIAVRLVQIHRRGALERRVAAGEVDLETLGIRRLNVPQNILDKMPLYIHHELGKNEFLTPPPTTEVMPNHPSEESHKGPVDQKRHFLQLVSPLKCMSSASQALFTQKFQSLSLPTPSLKSPTTAFSANQRGHNQLAFSQTTCSICLDDYVSGETTVRQLPCQHLFHPECIDNFLLQNSSLCPVCKKSVLPRGYCPEKITHVMVRQERLARQLREVQNRNTGWVMMILSLLPQLRANERRSGFRNPVTDMLRQSRNAARATVTPPSTTTSQHLDNSRPSRQLQEETRVRAMEMLGGHPMVADGERARHLPQSKCTPAPNILIHVTYPLIMYNISSGRGTVVRANISVSIGLKVLYKVFPAIR</sequence>
<dbReference type="Pfam" id="PF13639">
    <property type="entry name" value="zf-RING_2"/>
    <property type="match status" value="1"/>
</dbReference>
<dbReference type="SMART" id="SM00184">
    <property type="entry name" value="RING"/>
    <property type="match status" value="1"/>
</dbReference>
<dbReference type="EMBL" id="LZYO01000110">
    <property type="protein sequence ID" value="ODH33675.1"/>
    <property type="molecule type" value="Genomic_DNA"/>
</dbReference>
<evidence type="ECO:0000313" key="9">
    <source>
        <dbReference type="Proteomes" id="UP000242814"/>
    </source>
</evidence>
<organism evidence="8 9">
    <name type="scientific">Paracoccidioides brasiliensis</name>
    <dbReference type="NCBI Taxonomy" id="121759"/>
    <lineage>
        <taxon>Eukaryota</taxon>
        <taxon>Fungi</taxon>
        <taxon>Dikarya</taxon>
        <taxon>Ascomycota</taxon>
        <taxon>Pezizomycotina</taxon>
        <taxon>Eurotiomycetes</taxon>
        <taxon>Eurotiomycetidae</taxon>
        <taxon>Onygenales</taxon>
        <taxon>Ajellomycetaceae</taxon>
        <taxon>Paracoccidioides</taxon>
    </lineage>
</organism>
<feature type="transmembrane region" description="Helical" evidence="6">
    <location>
        <begin position="240"/>
        <end position="265"/>
    </location>
</feature>
<feature type="region of interest" description="Disordered" evidence="5">
    <location>
        <begin position="316"/>
        <end position="336"/>
    </location>
</feature>
<dbReference type="PANTHER" id="PTHR45931">
    <property type="entry name" value="SI:CH211-59O9.10"/>
    <property type="match status" value="1"/>
</dbReference>
<accession>A0A1D2JGG4</accession>
<feature type="domain" description="RING-type" evidence="7">
    <location>
        <begin position="400"/>
        <end position="443"/>
    </location>
</feature>
<dbReference type="InterPro" id="IPR013083">
    <property type="entry name" value="Znf_RING/FYVE/PHD"/>
</dbReference>
<keyword evidence="6" id="KW-1133">Transmembrane helix</keyword>
<dbReference type="InterPro" id="IPR001841">
    <property type="entry name" value="Znf_RING"/>
</dbReference>
<keyword evidence="1" id="KW-0479">Metal-binding</keyword>
<dbReference type="PANTHER" id="PTHR45931:SF3">
    <property type="entry name" value="RING ZINC FINGER-CONTAINING PROTEIN"/>
    <property type="match status" value="1"/>
</dbReference>
<proteinExistence type="predicted"/>
<dbReference type="VEuPathDB" id="FungiDB:PABG_01282"/>
<dbReference type="PROSITE" id="PS50089">
    <property type="entry name" value="ZF_RING_2"/>
    <property type="match status" value="1"/>
</dbReference>
<evidence type="ECO:0000256" key="2">
    <source>
        <dbReference type="ARBA" id="ARBA00022771"/>
    </source>
</evidence>
<dbReference type="Gene3D" id="3.30.40.10">
    <property type="entry name" value="Zinc/RING finger domain, C3HC4 (zinc finger)"/>
    <property type="match status" value="1"/>
</dbReference>
<dbReference type="InterPro" id="IPR051834">
    <property type="entry name" value="RING_finger_E3_ligase"/>
</dbReference>
<keyword evidence="3" id="KW-0862">Zinc</keyword>
<dbReference type="AlphaFoldDB" id="A0A1D2JGG4"/>
<keyword evidence="2 4" id="KW-0863">Zinc-finger</keyword>
<name>A0A1D2JGG4_PARBR</name>
<keyword evidence="6" id="KW-0472">Membrane</keyword>
<evidence type="ECO:0000259" key="7">
    <source>
        <dbReference type="PROSITE" id="PS50089"/>
    </source>
</evidence>
<dbReference type="VEuPathDB" id="FungiDB:PADG_03862"/>
<feature type="compositionally biased region" description="Polar residues" evidence="5">
    <location>
        <begin position="520"/>
        <end position="530"/>
    </location>
</feature>